<dbReference type="Proteomes" id="UP000492821">
    <property type="component" value="Unassembled WGS sequence"/>
</dbReference>
<feature type="chain" id="PRO_5028969509" evidence="1">
    <location>
        <begin position="19"/>
        <end position="97"/>
    </location>
</feature>
<evidence type="ECO:0000313" key="2">
    <source>
        <dbReference type="Proteomes" id="UP000492821"/>
    </source>
</evidence>
<keyword evidence="1" id="KW-0732">Signal</keyword>
<sequence length="97" mass="10843">MYFKIAIVAAFFLAFSAAVSLNAPNGTPKMASVEVSANCSACQTIYSLALQRVNLTYLATEASTKTFLFGECNMFRHQEVPFWPYCFELYTNNFQGI</sequence>
<dbReference type="AlphaFoldDB" id="A0A7E4WBK0"/>
<accession>A0A7E4WBK0</accession>
<feature type="signal peptide" evidence="1">
    <location>
        <begin position="1"/>
        <end position="18"/>
    </location>
</feature>
<organism evidence="2 3">
    <name type="scientific">Panagrellus redivivus</name>
    <name type="common">Microworm</name>
    <dbReference type="NCBI Taxonomy" id="6233"/>
    <lineage>
        <taxon>Eukaryota</taxon>
        <taxon>Metazoa</taxon>
        <taxon>Ecdysozoa</taxon>
        <taxon>Nematoda</taxon>
        <taxon>Chromadorea</taxon>
        <taxon>Rhabditida</taxon>
        <taxon>Tylenchina</taxon>
        <taxon>Panagrolaimomorpha</taxon>
        <taxon>Panagrolaimoidea</taxon>
        <taxon>Panagrolaimidae</taxon>
        <taxon>Panagrellus</taxon>
    </lineage>
</organism>
<evidence type="ECO:0000313" key="3">
    <source>
        <dbReference type="WBParaSite" id="Pan_g8631.t1"/>
    </source>
</evidence>
<keyword evidence="2" id="KW-1185">Reference proteome</keyword>
<name>A0A7E4WBK0_PANRE</name>
<evidence type="ECO:0000256" key="1">
    <source>
        <dbReference type="SAM" id="SignalP"/>
    </source>
</evidence>
<dbReference type="WBParaSite" id="Pan_g8631.t1">
    <property type="protein sequence ID" value="Pan_g8631.t1"/>
    <property type="gene ID" value="Pan_g8631"/>
</dbReference>
<proteinExistence type="predicted"/>
<reference evidence="3" key="2">
    <citation type="submission" date="2020-10" db="UniProtKB">
        <authorList>
            <consortium name="WormBaseParasite"/>
        </authorList>
    </citation>
    <scope>IDENTIFICATION</scope>
</reference>
<protein>
    <submittedName>
        <fullName evidence="3">Saposin B-type domain-containing protein</fullName>
    </submittedName>
</protein>
<reference evidence="2" key="1">
    <citation type="journal article" date="2013" name="Genetics">
        <title>The draft genome and transcriptome of Panagrellus redivivus are shaped by the harsh demands of a free-living lifestyle.</title>
        <authorList>
            <person name="Srinivasan J."/>
            <person name="Dillman A.R."/>
            <person name="Macchietto M.G."/>
            <person name="Heikkinen L."/>
            <person name="Lakso M."/>
            <person name="Fracchia K.M."/>
            <person name="Antoshechkin I."/>
            <person name="Mortazavi A."/>
            <person name="Wong G."/>
            <person name="Sternberg P.W."/>
        </authorList>
    </citation>
    <scope>NUCLEOTIDE SEQUENCE [LARGE SCALE GENOMIC DNA]</scope>
    <source>
        <strain evidence="2">MT8872</strain>
    </source>
</reference>